<dbReference type="Gene3D" id="3.90.380.10">
    <property type="entry name" value="Naphthalene 1,2-dioxygenase Alpha Subunit, Chain A, domain 1"/>
    <property type="match status" value="1"/>
</dbReference>
<name>A0A512N7Q9_9HYPH</name>
<proteinExistence type="predicted"/>
<dbReference type="SUPFAM" id="SSF55961">
    <property type="entry name" value="Bet v1-like"/>
    <property type="match status" value="1"/>
</dbReference>
<keyword evidence="9" id="KW-1185">Reference proteome</keyword>
<dbReference type="GO" id="GO:0005506">
    <property type="term" value="F:iron ion binding"/>
    <property type="evidence" value="ECO:0007669"/>
    <property type="project" value="InterPro"/>
</dbReference>
<evidence type="ECO:0000256" key="4">
    <source>
        <dbReference type="ARBA" id="ARBA00023002"/>
    </source>
</evidence>
<evidence type="ECO:0000256" key="1">
    <source>
        <dbReference type="ARBA" id="ARBA00001962"/>
    </source>
</evidence>
<keyword evidence="4" id="KW-0560">Oxidoreductase</keyword>
<dbReference type="Gene3D" id="2.102.10.10">
    <property type="entry name" value="Rieske [2Fe-2S] iron-sulphur domain"/>
    <property type="match status" value="1"/>
</dbReference>
<dbReference type="AlphaFoldDB" id="A0A512N7Q9"/>
<dbReference type="InterPro" id="IPR036922">
    <property type="entry name" value="Rieske_2Fe-2S_sf"/>
</dbReference>
<keyword evidence="5" id="KW-0408">Iron</keyword>
<gene>
    <name evidence="8" type="ORF">RSO01_21850</name>
</gene>
<dbReference type="InterPro" id="IPR043264">
    <property type="entry name" value="AhdA1c-like_alpha_C"/>
</dbReference>
<dbReference type="CDD" id="cd08880">
    <property type="entry name" value="RHO_alpha_C_ahdA1c-like"/>
    <property type="match status" value="1"/>
</dbReference>
<dbReference type="PRINTS" id="PR00090">
    <property type="entry name" value="RNGDIOXGNASE"/>
</dbReference>
<dbReference type="InterPro" id="IPR001663">
    <property type="entry name" value="Rng_hydr_dOase-A"/>
</dbReference>
<dbReference type="EMBL" id="BKAJ01000033">
    <property type="protein sequence ID" value="GEP55019.1"/>
    <property type="molecule type" value="Genomic_DNA"/>
</dbReference>
<evidence type="ECO:0000256" key="3">
    <source>
        <dbReference type="ARBA" id="ARBA00022723"/>
    </source>
</evidence>
<dbReference type="PANTHER" id="PTHR43756">
    <property type="entry name" value="CHOLINE MONOOXYGENASE, CHLOROPLASTIC"/>
    <property type="match status" value="1"/>
</dbReference>
<evidence type="ECO:0000256" key="5">
    <source>
        <dbReference type="ARBA" id="ARBA00023004"/>
    </source>
</evidence>
<evidence type="ECO:0000313" key="9">
    <source>
        <dbReference type="Proteomes" id="UP000321058"/>
    </source>
</evidence>
<dbReference type="SUPFAM" id="SSF50022">
    <property type="entry name" value="ISP domain"/>
    <property type="match status" value="1"/>
</dbReference>
<protein>
    <submittedName>
        <fullName evidence="8">Ring hydroxylating subunit alpha</fullName>
    </submittedName>
</protein>
<dbReference type="RefSeq" id="WP_147149108.1">
    <property type="nucleotide sequence ID" value="NZ_BKAJ01000033.1"/>
</dbReference>
<feature type="domain" description="Rieske" evidence="7">
    <location>
        <begin position="51"/>
        <end position="166"/>
    </location>
</feature>
<dbReference type="Proteomes" id="UP000321058">
    <property type="component" value="Unassembled WGS sequence"/>
</dbReference>
<keyword evidence="2" id="KW-0001">2Fe-2S</keyword>
<dbReference type="PANTHER" id="PTHR43756:SF5">
    <property type="entry name" value="CHOLINE MONOOXYGENASE, CHLOROPLASTIC"/>
    <property type="match status" value="1"/>
</dbReference>
<dbReference type="Pfam" id="PF00355">
    <property type="entry name" value="Rieske"/>
    <property type="match status" value="1"/>
</dbReference>
<dbReference type="OrthoDB" id="7456916at2"/>
<reference evidence="8 9" key="1">
    <citation type="submission" date="2019-07" db="EMBL/GenBank/DDBJ databases">
        <title>Whole genome shotgun sequence of Reyranella soli NBRC 108950.</title>
        <authorList>
            <person name="Hosoyama A."/>
            <person name="Uohara A."/>
            <person name="Ohji S."/>
            <person name="Ichikawa N."/>
        </authorList>
    </citation>
    <scope>NUCLEOTIDE SEQUENCE [LARGE SCALE GENOMIC DNA]</scope>
    <source>
        <strain evidence="8 9">NBRC 108950</strain>
    </source>
</reference>
<dbReference type="GO" id="GO:0051537">
    <property type="term" value="F:2 iron, 2 sulfur cluster binding"/>
    <property type="evidence" value="ECO:0007669"/>
    <property type="project" value="UniProtKB-KW"/>
</dbReference>
<dbReference type="PROSITE" id="PS51296">
    <property type="entry name" value="RIESKE"/>
    <property type="match status" value="1"/>
</dbReference>
<accession>A0A512N7Q9</accession>
<comment type="caution">
    <text evidence="8">The sequence shown here is derived from an EMBL/GenBank/DDBJ whole genome shotgun (WGS) entry which is preliminary data.</text>
</comment>
<dbReference type="Pfam" id="PF00848">
    <property type="entry name" value="Ring_hydroxyl_A"/>
    <property type="match status" value="1"/>
</dbReference>
<evidence type="ECO:0000256" key="6">
    <source>
        <dbReference type="ARBA" id="ARBA00023014"/>
    </source>
</evidence>
<dbReference type="GO" id="GO:0016491">
    <property type="term" value="F:oxidoreductase activity"/>
    <property type="evidence" value="ECO:0007669"/>
    <property type="project" value="UniProtKB-KW"/>
</dbReference>
<evidence type="ECO:0000313" key="8">
    <source>
        <dbReference type="EMBL" id="GEP55019.1"/>
    </source>
</evidence>
<dbReference type="InterPro" id="IPR017941">
    <property type="entry name" value="Rieske_2Fe-2S"/>
</dbReference>
<evidence type="ECO:0000256" key="2">
    <source>
        <dbReference type="ARBA" id="ARBA00022714"/>
    </source>
</evidence>
<keyword evidence="6" id="KW-0411">Iron-sulfur</keyword>
<sequence length="422" mass="47094">MDVRHDEGLKEPVSSGIWPEESLARVPYWVYQDEANYKREMERLFKAATWNFVCLEADIPDKGDYRTNHVGIMPVIAVRAADGSINCFENRCSHRGALIAFDDGGNVGNQFRCVYHSWSYDLSGNLRGIAFERGINGVGGMPKDFCRDDFSPRKLRTTTLAGLVFATLSPDTPPIEEYIGSEVVGRLKRVLNRPIRVMGRFVQPLPNNWKLYVENVKDTYHASILHTFLTTFRISRLTQGGGVLVSPDGGNHASYTIAMPEGANANAYKEQQIRSDQDGKFALADPSVLDSVEEFGDHIQLQILSVFPGFILQQIHNCLAVRHVVPRGVGKMDLVWTYFGFADDTPEMNRRRLRQQNLVGPAGFISMEDGCIGGFVQRGTAAAADEVSVIEMGGSTTESQATRATEASVRGFWKAYRRYMGY</sequence>
<organism evidence="8 9">
    <name type="scientific">Reyranella soli</name>
    <dbReference type="NCBI Taxonomy" id="1230389"/>
    <lineage>
        <taxon>Bacteria</taxon>
        <taxon>Pseudomonadati</taxon>
        <taxon>Pseudomonadota</taxon>
        <taxon>Alphaproteobacteria</taxon>
        <taxon>Hyphomicrobiales</taxon>
        <taxon>Reyranellaceae</taxon>
        <taxon>Reyranella</taxon>
    </lineage>
</organism>
<dbReference type="InterPro" id="IPR015879">
    <property type="entry name" value="Ring_hydroxy_dOase_asu_C_dom"/>
</dbReference>
<evidence type="ECO:0000259" key="7">
    <source>
        <dbReference type="PROSITE" id="PS51296"/>
    </source>
</evidence>
<keyword evidence="3" id="KW-0479">Metal-binding</keyword>
<comment type="cofactor">
    <cofactor evidence="1">
        <name>Fe cation</name>
        <dbReference type="ChEBI" id="CHEBI:24875"/>
    </cofactor>
</comment>